<dbReference type="Gene3D" id="1.20.1050.10">
    <property type="match status" value="1"/>
</dbReference>
<dbReference type="InterPro" id="IPR004046">
    <property type="entry name" value="GST_C"/>
</dbReference>
<proteinExistence type="evidence at transcript level"/>
<dbReference type="PROSITE" id="PS50404">
    <property type="entry name" value="GST_NTER"/>
    <property type="match status" value="1"/>
</dbReference>
<dbReference type="EMBL" id="OU963906">
    <property type="protein sequence ID" value="CAH0399281.1"/>
    <property type="molecule type" value="Genomic_DNA"/>
</dbReference>
<dbReference type="EMBL" id="KP938859">
    <property type="protein sequence ID" value="AKS40340.1"/>
    <property type="molecule type" value="mRNA"/>
</dbReference>
<dbReference type="Proteomes" id="UP001153292">
    <property type="component" value="Chromosome 13"/>
</dbReference>
<dbReference type="PANTHER" id="PTHR43969">
    <property type="entry name" value="GLUTATHIONE S TRANSFERASE D10, ISOFORM A-RELATED"/>
    <property type="match status" value="1"/>
</dbReference>
<dbReference type="GO" id="GO:0004364">
    <property type="term" value="F:glutathione transferase activity"/>
    <property type="evidence" value="ECO:0007669"/>
    <property type="project" value="TreeGrafter"/>
</dbReference>
<evidence type="ECO:0000259" key="3">
    <source>
        <dbReference type="PROSITE" id="PS50405"/>
    </source>
</evidence>
<evidence type="ECO:0000313" key="5">
    <source>
        <dbReference type="EMBL" id="CAH0399281.1"/>
    </source>
</evidence>
<dbReference type="SUPFAM" id="SSF52833">
    <property type="entry name" value="Thioredoxin-like"/>
    <property type="match status" value="1"/>
</dbReference>
<accession>A0A0K0XRR2</accession>
<evidence type="ECO:0000313" key="4">
    <source>
        <dbReference type="EMBL" id="AKS40340.1"/>
    </source>
</evidence>
<dbReference type="FunFam" id="1.20.1050.10:FF:000007">
    <property type="entry name" value="Glutathione S-transferase 1-1"/>
    <property type="match status" value="1"/>
</dbReference>
<organism evidence="4">
    <name type="scientific">Chilo suppressalis</name>
    <name type="common">Asiatic rice borer moth</name>
    <dbReference type="NCBI Taxonomy" id="168631"/>
    <lineage>
        <taxon>Eukaryota</taxon>
        <taxon>Metazoa</taxon>
        <taxon>Ecdysozoa</taxon>
        <taxon>Arthropoda</taxon>
        <taxon>Hexapoda</taxon>
        <taxon>Insecta</taxon>
        <taxon>Pterygota</taxon>
        <taxon>Neoptera</taxon>
        <taxon>Endopterygota</taxon>
        <taxon>Lepidoptera</taxon>
        <taxon>Glossata</taxon>
        <taxon>Ditrysia</taxon>
        <taxon>Pyraloidea</taxon>
        <taxon>Crambidae</taxon>
        <taxon>Crambinae</taxon>
        <taxon>Chilo</taxon>
    </lineage>
</organism>
<dbReference type="OrthoDB" id="2309723at2759"/>
<dbReference type="SFLD" id="SFLDG00358">
    <property type="entry name" value="Main_(cytGST)"/>
    <property type="match status" value="1"/>
</dbReference>
<gene>
    <name evidence="5" type="ORF">CHILSU_LOCUS2417</name>
</gene>
<dbReference type="Gene3D" id="3.40.30.10">
    <property type="entry name" value="Glutaredoxin"/>
    <property type="match status" value="1"/>
</dbReference>
<dbReference type="InterPro" id="IPR036282">
    <property type="entry name" value="Glutathione-S-Trfase_C_sf"/>
</dbReference>
<dbReference type="PANTHER" id="PTHR43969:SF9">
    <property type="entry name" value="GLUTATHIONE S TRANSFERASE D10, ISOFORM A-RELATED"/>
    <property type="match status" value="1"/>
</dbReference>
<dbReference type="SUPFAM" id="SSF47616">
    <property type="entry name" value="GST C-terminal domain-like"/>
    <property type="match status" value="1"/>
</dbReference>
<dbReference type="FunFam" id="3.40.30.10:FF:000034">
    <property type="entry name" value="glutathione S-transferase 1"/>
    <property type="match status" value="1"/>
</dbReference>
<dbReference type="GO" id="GO:0006749">
    <property type="term" value="P:glutathione metabolic process"/>
    <property type="evidence" value="ECO:0007669"/>
    <property type="project" value="TreeGrafter"/>
</dbReference>
<protein>
    <submittedName>
        <fullName evidence="4">Glutathione S-transferase delta 3</fullName>
    </submittedName>
</protein>
<dbReference type="Pfam" id="PF14497">
    <property type="entry name" value="GST_C_3"/>
    <property type="match status" value="1"/>
</dbReference>
<dbReference type="CDD" id="cd03045">
    <property type="entry name" value="GST_N_Delta_Epsilon"/>
    <property type="match status" value="1"/>
</dbReference>
<dbReference type="CDD" id="cd03177">
    <property type="entry name" value="GST_C_Delta_Epsilon"/>
    <property type="match status" value="1"/>
</dbReference>
<dbReference type="SFLD" id="SFLDS00019">
    <property type="entry name" value="Glutathione_Transferase_(cytos"/>
    <property type="match status" value="1"/>
</dbReference>
<name>A0A0K0XRR2_CHISP</name>
<dbReference type="InterPro" id="IPR010987">
    <property type="entry name" value="Glutathione-S-Trfase_C-like"/>
</dbReference>
<evidence type="ECO:0000313" key="6">
    <source>
        <dbReference type="Proteomes" id="UP001153292"/>
    </source>
</evidence>
<feature type="domain" description="GST C-terminal" evidence="3">
    <location>
        <begin position="88"/>
        <end position="215"/>
    </location>
</feature>
<feature type="domain" description="GST N-terminal" evidence="2">
    <location>
        <begin position="1"/>
        <end position="82"/>
    </location>
</feature>
<dbReference type="AlphaFoldDB" id="A0A0K0XRR2"/>
<reference evidence="4" key="1">
    <citation type="journal article" date="2015" name="J. Insect Sci.">
        <title>Identification of Putative Carboxylesterase and Glutathione S-transferase Genes from the Antennae of the Chilo suppressalis (Lepidoptera: Pyralidae).</title>
        <authorList>
            <person name="Liu S."/>
            <person name="Gong Z.J."/>
            <person name="Rao X.J."/>
            <person name="Li M.Y."/>
            <person name="Li S.G."/>
        </authorList>
    </citation>
    <scope>NUCLEOTIDE SEQUENCE</scope>
</reference>
<dbReference type="PROSITE" id="PS50405">
    <property type="entry name" value="GST_CTER"/>
    <property type="match status" value="1"/>
</dbReference>
<evidence type="ECO:0000259" key="2">
    <source>
        <dbReference type="PROSITE" id="PS50404"/>
    </source>
</evidence>
<dbReference type="InterPro" id="IPR004045">
    <property type="entry name" value="Glutathione_S-Trfase_N"/>
</dbReference>
<dbReference type="SFLD" id="SFLDG01153">
    <property type="entry name" value="Main.4:_Theta-like"/>
    <property type="match status" value="1"/>
</dbReference>
<dbReference type="InterPro" id="IPR040079">
    <property type="entry name" value="Glutathione_S-Trfase"/>
</dbReference>
<reference evidence="5" key="2">
    <citation type="submission" date="2021-12" db="EMBL/GenBank/DDBJ databases">
        <authorList>
            <person name="King R."/>
        </authorList>
    </citation>
    <scope>NUCLEOTIDE SEQUENCE</scope>
</reference>
<dbReference type="Pfam" id="PF02798">
    <property type="entry name" value="GST_N"/>
    <property type="match status" value="1"/>
</dbReference>
<sequence length="221" mass="24275">MAIDLYYTPGSAPCRLVLLVAAALNVELNHKLLNLRAGDQLAPDYLKINPQHTVPTIVDDGFALWESRAISRYLVTKYGEGGDLYPDDLHARAVVDQRLDFDLGTLYPRFAQYFYPQIFAGAQPDEGLYKKLGEALGFLDSFLDSSPGEYAAGPKLTLADLSLVATVSTIDAAGINLKPYLNVAKWFELVKNTAPGYQKANGEGIDMFKELIAKLKGKTEL</sequence>
<evidence type="ECO:0000256" key="1">
    <source>
        <dbReference type="ARBA" id="ARBA00011738"/>
    </source>
</evidence>
<keyword evidence="4" id="KW-0808">Transferase</keyword>
<dbReference type="InterPro" id="IPR036249">
    <property type="entry name" value="Thioredoxin-like_sf"/>
</dbReference>
<comment type="subunit">
    <text evidence="1">Homodimer.</text>
</comment>
<keyword evidence="6" id="KW-1185">Reference proteome</keyword>